<dbReference type="Proteomes" id="UP001295444">
    <property type="component" value="Unassembled WGS sequence"/>
</dbReference>
<feature type="region of interest" description="Disordered" evidence="1">
    <location>
        <begin position="1"/>
        <end position="25"/>
    </location>
</feature>
<feature type="non-terminal residue" evidence="2">
    <location>
        <position position="83"/>
    </location>
</feature>
<dbReference type="EMBL" id="CAKOES020000105">
    <property type="protein sequence ID" value="CAH2329940.1"/>
    <property type="molecule type" value="Genomic_DNA"/>
</dbReference>
<accession>A0AAD1TPD4</accession>
<feature type="non-terminal residue" evidence="2">
    <location>
        <position position="1"/>
    </location>
</feature>
<gene>
    <name evidence="2" type="ORF">PECUL_23A014133</name>
</gene>
<evidence type="ECO:0000313" key="2">
    <source>
        <dbReference type="EMBL" id="CAH2329940.1"/>
    </source>
</evidence>
<comment type="caution">
    <text evidence="2">The sequence shown here is derived from an EMBL/GenBank/DDBJ whole genome shotgun (WGS) entry which is preliminary data.</text>
</comment>
<evidence type="ECO:0000313" key="3">
    <source>
        <dbReference type="Proteomes" id="UP001295444"/>
    </source>
</evidence>
<reference evidence="2" key="1">
    <citation type="submission" date="2022-03" db="EMBL/GenBank/DDBJ databases">
        <authorList>
            <person name="Alioto T."/>
            <person name="Alioto T."/>
            <person name="Gomez Garrido J."/>
        </authorList>
    </citation>
    <scope>NUCLEOTIDE SEQUENCE</scope>
</reference>
<proteinExistence type="predicted"/>
<name>A0AAD1TPD4_PELCU</name>
<sequence length="83" mass="9012">PLSEEAFDGTGANSSAFLPEERSPTLEDRHWRKLLQALSTRADLAAAKSTLQASIRADIQALRDDIQGLNDCVGRVEASCDQL</sequence>
<protein>
    <submittedName>
        <fullName evidence="2">Uncharacterized protein</fullName>
    </submittedName>
</protein>
<organism evidence="2 3">
    <name type="scientific">Pelobates cultripes</name>
    <name type="common">Western spadefoot toad</name>
    <dbReference type="NCBI Taxonomy" id="61616"/>
    <lineage>
        <taxon>Eukaryota</taxon>
        <taxon>Metazoa</taxon>
        <taxon>Chordata</taxon>
        <taxon>Craniata</taxon>
        <taxon>Vertebrata</taxon>
        <taxon>Euteleostomi</taxon>
        <taxon>Amphibia</taxon>
        <taxon>Batrachia</taxon>
        <taxon>Anura</taxon>
        <taxon>Pelobatoidea</taxon>
        <taxon>Pelobatidae</taxon>
        <taxon>Pelobates</taxon>
    </lineage>
</organism>
<keyword evidence="3" id="KW-1185">Reference proteome</keyword>
<evidence type="ECO:0000256" key="1">
    <source>
        <dbReference type="SAM" id="MobiDB-lite"/>
    </source>
</evidence>
<dbReference type="AlphaFoldDB" id="A0AAD1TPD4"/>